<dbReference type="EMBL" id="JBHSXL010000003">
    <property type="protein sequence ID" value="MFC6891676.1"/>
    <property type="molecule type" value="Genomic_DNA"/>
</dbReference>
<name>A0ABD5UQN4_9EURY</name>
<dbReference type="Proteomes" id="UP001596296">
    <property type="component" value="Unassembled WGS sequence"/>
</dbReference>
<keyword evidence="3" id="KW-1185">Reference proteome</keyword>
<protein>
    <submittedName>
        <fullName evidence="2">DUF5816 domain-containing protein</fullName>
    </submittedName>
</protein>
<reference evidence="2 3" key="1">
    <citation type="journal article" date="2019" name="Int. J. Syst. Evol. Microbiol.">
        <title>The Global Catalogue of Microorganisms (GCM) 10K type strain sequencing project: providing services to taxonomists for standard genome sequencing and annotation.</title>
        <authorList>
            <consortium name="The Broad Institute Genomics Platform"/>
            <consortium name="The Broad Institute Genome Sequencing Center for Infectious Disease"/>
            <person name="Wu L."/>
            <person name="Ma J."/>
        </authorList>
    </citation>
    <scope>NUCLEOTIDE SEQUENCE [LARGE SCALE GENOMIC DNA]</scope>
    <source>
        <strain evidence="2 3">SKJ47</strain>
    </source>
</reference>
<evidence type="ECO:0000313" key="3">
    <source>
        <dbReference type="Proteomes" id="UP001596296"/>
    </source>
</evidence>
<evidence type="ECO:0000256" key="1">
    <source>
        <dbReference type="SAM" id="MobiDB-lite"/>
    </source>
</evidence>
<proteinExistence type="predicted"/>
<dbReference type="RefSeq" id="WP_379740360.1">
    <property type="nucleotide sequence ID" value="NZ_JBHSVN010000001.1"/>
</dbReference>
<feature type="region of interest" description="Disordered" evidence="1">
    <location>
        <begin position="1"/>
        <end position="20"/>
    </location>
</feature>
<dbReference type="AlphaFoldDB" id="A0ABD5UQN4"/>
<dbReference type="Pfam" id="PF19133">
    <property type="entry name" value="DUF5816"/>
    <property type="match status" value="1"/>
</dbReference>
<accession>A0ABD5UQN4</accession>
<dbReference type="InterPro" id="IPR043854">
    <property type="entry name" value="DUF5816"/>
</dbReference>
<sequence length="81" mass="9216">MEREVVTSSDGDRVYVDRTERERGSEGPFYAVYVSDRGEDRWGYRCGNCGSLDTAMDTMGRIECTVCGNVRKPEEWDAAHE</sequence>
<organism evidence="2 3">
    <name type="scientific">Halopenitus salinus</name>
    <dbReference type="NCBI Taxonomy" id="1198295"/>
    <lineage>
        <taxon>Archaea</taxon>
        <taxon>Methanobacteriati</taxon>
        <taxon>Methanobacteriota</taxon>
        <taxon>Stenosarchaea group</taxon>
        <taxon>Halobacteria</taxon>
        <taxon>Halobacteriales</taxon>
        <taxon>Haloferacaceae</taxon>
        <taxon>Halopenitus</taxon>
    </lineage>
</organism>
<evidence type="ECO:0000313" key="2">
    <source>
        <dbReference type="EMBL" id="MFC6891676.1"/>
    </source>
</evidence>
<gene>
    <name evidence="2" type="ORF">ACFQE9_03455</name>
</gene>
<comment type="caution">
    <text evidence="2">The sequence shown here is derived from an EMBL/GenBank/DDBJ whole genome shotgun (WGS) entry which is preliminary data.</text>
</comment>